<evidence type="ECO:0000313" key="3">
    <source>
        <dbReference type="Proteomes" id="UP001331761"/>
    </source>
</evidence>
<gene>
    <name evidence="2" type="ORF">GCK32_021135</name>
</gene>
<proteinExistence type="predicted"/>
<sequence>MWAILLLLVLAAAEGRLLCGMELITTNFMEVYIKLDCGDHLGKLLISFGFLLYPLITKCCRD</sequence>
<keyword evidence="3" id="KW-1185">Reference proteome</keyword>
<dbReference type="Proteomes" id="UP001331761">
    <property type="component" value="Unassembled WGS sequence"/>
</dbReference>
<keyword evidence="1" id="KW-0732">Signal</keyword>
<dbReference type="AlphaFoldDB" id="A0AAN8G095"/>
<protein>
    <submittedName>
        <fullName evidence="2">Uncharacterized protein</fullName>
    </submittedName>
</protein>
<accession>A0AAN8G095</accession>
<feature type="signal peptide" evidence="1">
    <location>
        <begin position="1"/>
        <end position="15"/>
    </location>
</feature>
<organism evidence="2 3">
    <name type="scientific">Trichostrongylus colubriformis</name>
    <name type="common">Black scour worm</name>
    <dbReference type="NCBI Taxonomy" id="6319"/>
    <lineage>
        <taxon>Eukaryota</taxon>
        <taxon>Metazoa</taxon>
        <taxon>Ecdysozoa</taxon>
        <taxon>Nematoda</taxon>
        <taxon>Chromadorea</taxon>
        <taxon>Rhabditida</taxon>
        <taxon>Rhabditina</taxon>
        <taxon>Rhabditomorpha</taxon>
        <taxon>Strongyloidea</taxon>
        <taxon>Trichostrongylidae</taxon>
        <taxon>Trichostrongylus</taxon>
    </lineage>
</organism>
<evidence type="ECO:0000256" key="1">
    <source>
        <dbReference type="SAM" id="SignalP"/>
    </source>
</evidence>
<feature type="chain" id="PRO_5042927380" evidence="1">
    <location>
        <begin position="16"/>
        <end position="62"/>
    </location>
</feature>
<name>A0AAN8G095_TRICO</name>
<comment type="caution">
    <text evidence="2">The sequence shown here is derived from an EMBL/GenBank/DDBJ whole genome shotgun (WGS) entry which is preliminary data.</text>
</comment>
<evidence type="ECO:0000313" key="2">
    <source>
        <dbReference type="EMBL" id="KAK5978118.1"/>
    </source>
</evidence>
<reference evidence="2 3" key="1">
    <citation type="submission" date="2019-10" db="EMBL/GenBank/DDBJ databases">
        <title>Assembly and Annotation for the nematode Trichostrongylus colubriformis.</title>
        <authorList>
            <person name="Martin J."/>
        </authorList>
    </citation>
    <scope>NUCLEOTIDE SEQUENCE [LARGE SCALE GENOMIC DNA]</scope>
    <source>
        <strain evidence="2">G859</strain>
        <tissue evidence="2">Whole worm</tissue>
    </source>
</reference>
<dbReference type="EMBL" id="WIXE01009787">
    <property type="protein sequence ID" value="KAK5978118.1"/>
    <property type="molecule type" value="Genomic_DNA"/>
</dbReference>